<name>A0ABM3RT11_SPIOL</name>
<dbReference type="GeneID" id="110789260"/>
<accession>A0ABM3RT11</accession>
<dbReference type="RefSeq" id="XP_056698756.1">
    <property type="nucleotide sequence ID" value="XM_056842778.1"/>
</dbReference>
<evidence type="ECO:0000256" key="1">
    <source>
        <dbReference type="SAM" id="SignalP"/>
    </source>
</evidence>
<keyword evidence="1" id="KW-0732">Signal</keyword>
<evidence type="ECO:0000259" key="2">
    <source>
        <dbReference type="PROSITE" id="PS51746"/>
    </source>
</evidence>
<feature type="signal peptide" evidence="1">
    <location>
        <begin position="1"/>
        <end position="24"/>
    </location>
</feature>
<dbReference type="PANTHER" id="PTHR47992">
    <property type="entry name" value="PROTEIN PHOSPHATASE"/>
    <property type="match status" value="1"/>
</dbReference>
<reference evidence="3" key="1">
    <citation type="journal article" date="2021" name="Nat. Commun.">
        <title>Genomic analyses provide insights into spinach domestication and the genetic basis of agronomic traits.</title>
        <authorList>
            <person name="Cai X."/>
            <person name="Sun X."/>
            <person name="Xu C."/>
            <person name="Sun H."/>
            <person name="Wang X."/>
            <person name="Ge C."/>
            <person name="Zhang Z."/>
            <person name="Wang Q."/>
            <person name="Fei Z."/>
            <person name="Jiao C."/>
            <person name="Wang Q."/>
        </authorList>
    </citation>
    <scope>NUCLEOTIDE SEQUENCE [LARGE SCALE GENOMIC DNA]</scope>
    <source>
        <strain evidence="3">cv. Varoflay</strain>
    </source>
</reference>
<sequence length="332" mass="36453">MANLCRLRWLLLICLEKHYLDVAAQDVQVHGYGCLEHALHIQAAIGNRRHPVGSVHSQQGAKGVNQDSAVLYQGYGIEDGAFCAVFDGHGSNGHIVSRVVRNQLPSLLLNQRKYMEWNEALVSAFKATDKEIKLLENADCSFSGSTAVVVVKQGEDLIIANLGDSRAILGTITENGVQAIQLTSDLKPDVPSEVDRIKKANGRVFAHESQPHIQRVWLPNEDVPGLAMTRAFGDFDMKSHGIIVTPEVTHRRLTPEDQFLLLACDGVWDVLSNEEVVSVVKSVKNKEAAGKAVVDEALAAWKRKFPSAKVDDCTAVCLFLQDREDSLLLPTT</sequence>
<evidence type="ECO:0000313" key="3">
    <source>
        <dbReference type="Proteomes" id="UP000813463"/>
    </source>
</evidence>
<dbReference type="CDD" id="cd00143">
    <property type="entry name" value="PP2Cc"/>
    <property type="match status" value="1"/>
</dbReference>
<dbReference type="Pfam" id="PF00481">
    <property type="entry name" value="PP2C"/>
    <property type="match status" value="1"/>
</dbReference>
<organism evidence="3 4">
    <name type="scientific">Spinacia oleracea</name>
    <name type="common">Spinach</name>
    <dbReference type="NCBI Taxonomy" id="3562"/>
    <lineage>
        <taxon>Eukaryota</taxon>
        <taxon>Viridiplantae</taxon>
        <taxon>Streptophyta</taxon>
        <taxon>Embryophyta</taxon>
        <taxon>Tracheophyta</taxon>
        <taxon>Spermatophyta</taxon>
        <taxon>Magnoliopsida</taxon>
        <taxon>eudicotyledons</taxon>
        <taxon>Gunneridae</taxon>
        <taxon>Pentapetalae</taxon>
        <taxon>Caryophyllales</taxon>
        <taxon>Chenopodiaceae</taxon>
        <taxon>Chenopodioideae</taxon>
        <taxon>Anserineae</taxon>
        <taxon>Spinacia</taxon>
    </lineage>
</organism>
<keyword evidence="3" id="KW-1185">Reference proteome</keyword>
<evidence type="ECO:0000313" key="4">
    <source>
        <dbReference type="RefSeq" id="XP_056698756.1"/>
    </source>
</evidence>
<gene>
    <name evidence="4" type="primary">LOC110789260</name>
</gene>
<dbReference type="SMART" id="SM00332">
    <property type="entry name" value="PP2Cc"/>
    <property type="match status" value="1"/>
</dbReference>
<reference evidence="4" key="2">
    <citation type="submission" date="2025-08" db="UniProtKB">
        <authorList>
            <consortium name="RefSeq"/>
        </authorList>
    </citation>
    <scope>IDENTIFICATION</scope>
    <source>
        <tissue evidence="4">Leaf</tissue>
    </source>
</reference>
<protein>
    <submittedName>
        <fullName evidence="4">Probable protein phosphatase 2C 72 isoform X1</fullName>
    </submittedName>
</protein>
<dbReference type="SUPFAM" id="SSF81606">
    <property type="entry name" value="PP2C-like"/>
    <property type="match status" value="1"/>
</dbReference>
<dbReference type="InterPro" id="IPR015655">
    <property type="entry name" value="PP2C"/>
</dbReference>
<feature type="chain" id="PRO_5045664747" evidence="1">
    <location>
        <begin position="25"/>
        <end position="332"/>
    </location>
</feature>
<dbReference type="InterPro" id="IPR036457">
    <property type="entry name" value="PPM-type-like_dom_sf"/>
</dbReference>
<dbReference type="Gene3D" id="3.60.40.10">
    <property type="entry name" value="PPM-type phosphatase domain"/>
    <property type="match status" value="1"/>
</dbReference>
<dbReference type="Proteomes" id="UP000813463">
    <property type="component" value="Chromosome 1"/>
</dbReference>
<proteinExistence type="predicted"/>
<dbReference type="PROSITE" id="PS51746">
    <property type="entry name" value="PPM_2"/>
    <property type="match status" value="1"/>
</dbReference>
<feature type="domain" description="PPM-type phosphatase" evidence="2">
    <location>
        <begin position="51"/>
        <end position="320"/>
    </location>
</feature>
<dbReference type="InterPro" id="IPR001932">
    <property type="entry name" value="PPM-type_phosphatase-like_dom"/>
</dbReference>